<reference evidence="2 3" key="1">
    <citation type="submission" date="2018-09" db="EMBL/GenBank/DDBJ databases">
        <title>YIM PH 21725 draft genome.</title>
        <authorList>
            <person name="Miao C."/>
        </authorList>
    </citation>
    <scope>NUCLEOTIDE SEQUENCE [LARGE SCALE GENOMIC DNA]</scope>
    <source>
        <strain evidence="3">YIM PH21725</strain>
    </source>
</reference>
<feature type="compositionally biased region" description="Gly residues" evidence="1">
    <location>
        <begin position="387"/>
        <end position="406"/>
    </location>
</feature>
<evidence type="ECO:0000313" key="2">
    <source>
        <dbReference type="EMBL" id="RJQ75843.1"/>
    </source>
</evidence>
<name>A0A419HJ60_9PSEU</name>
<dbReference type="AlphaFoldDB" id="A0A419HJ60"/>
<accession>A0A419HJ60</accession>
<evidence type="ECO:0000313" key="3">
    <source>
        <dbReference type="Proteomes" id="UP000285112"/>
    </source>
</evidence>
<evidence type="ECO:0008006" key="4">
    <source>
        <dbReference type="Google" id="ProtNLM"/>
    </source>
</evidence>
<dbReference type="InterPro" id="IPR038332">
    <property type="entry name" value="PPE_sf"/>
</dbReference>
<feature type="region of interest" description="Disordered" evidence="1">
    <location>
        <begin position="381"/>
        <end position="413"/>
    </location>
</feature>
<dbReference type="Proteomes" id="UP000285112">
    <property type="component" value="Unassembled WGS sequence"/>
</dbReference>
<protein>
    <recommendedName>
        <fullName evidence="4">PPE domain-containing protein</fullName>
    </recommendedName>
</protein>
<proteinExistence type="predicted"/>
<dbReference type="OrthoDB" id="3615918at2"/>
<dbReference type="RefSeq" id="WP_120026879.1">
    <property type="nucleotide sequence ID" value="NZ_QZFV01000153.1"/>
</dbReference>
<organism evidence="2 3">
    <name type="scientific">Amycolatopsis panacis</name>
    <dbReference type="NCBI Taxonomy" id="2340917"/>
    <lineage>
        <taxon>Bacteria</taxon>
        <taxon>Bacillati</taxon>
        <taxon>Actinomycetota</taxon>
        <taxon>Actinomycetes</taxon>
        <taxon>Pseudonocardiales</taxon>
        <taxon>Pseudonocardiaceae</taxon>
        <taxon>Amycolatopsis</taxon>
    </lineage>
</organism>
<keyword evidence="3" id="KW-1185">Reference proteome</keyword>
<gene>
    <name evidence="2" type="ORF">D5S19_30930</name>
</gene>
<comment type="caution">
    <text evidence="2">The sequence shown here is derived from an EMBL/GenBank/DDBJ whole genome shotgun (WGS) entry which is preliminary data.</text>
</comment>
<sequence>MDSELSAQQIIDLVRAGVGPGDLFHGSTTSGDLAAQHDEVAGRMQRLQDKMSQCWKGDAAGQAYAGAGPLVQASKVSGQHLQQAGDLYNGQGNSYHTLKSKVQSAGNLGDRPSGDLVSGTWFSFLTNRADEIEKWDRKAQGVIDSYHAYHGESTDNSGRWASPSQYGDLSMPSGGGEFGPAQPDGGGQEHRPSVAAPGGHGSAGGVTGGTHSAGGHRGNPGDNGGHAGAPGGAPGVHAGSGPGVSGSGSHAPSAGTTSAGYVPPASTTGVGPGGWNSIGSQSGTGGGGLGLPGGFGPTGGNGGFGPPGGFGQTGGFGAVGGFGPTGGFGPGGAGGGSGSYGAGSGAVGGGSVGRGAGTGAGVGSGVGSGAGAVNDGVAARAGTPASGSGGRAGAPGMGGMGAGGKGGKGEGDQEHKTADYLLEADPDDALVGELPRAVPPVIGL</sequence>
<feature type="compositionally biased region" description="Gly residues" evidence="1">
    <location>
        <begin position="198"/>
        <end position="246"/>
    </location>
</feature>
<feature type="compositionally biased region" description="Low complexity" evidence="1">
    <location>
        <begin position="247"/>
        <end position="260"/>
    </location>
</feature>
<evidence type="ECO:0000256" key="1">
    <source>
        <dbReference type="SAM" id="MobiDB-lite"/>
    </source>
</evidence>
<dbReference type="Gene3D" id="1.20.1260.20">
    <property type="entry name" value="PPE superfamily"/>
    <property type="match status" value="1"/>
</dbReference>
<feature type="region of interest" description="Disordered" evidence="1">
    <location>
        <begin position="150"/>
        <end position="317"/>
    </location>
</feature>
<dbReference type="EMBL" id="QZFV01000153">
    <property type="protein sequence ID" value="RJQ75843.1"/>
    <property type="molecule type" value="Genomic_DNA"/>
</dbReference>
<feature type="compositionally biased region" description="Gly residues" evidence="1">
    <location>
        <begin position="270"/>
        <end position="317"/>
    </location>
</feature>
<feature type="compositionally biased region" description="Polar residues" evidence="1">
    <location>
        <begin position="154"/>
        <end position="167"/>
    </location>
</feature>
<dbReference type="SUPFAM" id="SSF140459">
    <property type="entry name" value="PE/PPE dimer-like"/>
    <property type="match status" value="1"/>
</dbReference>